<comment type="caution">
    <text evidence="1">The sequence shown here is derived from an EMBL/GenBank/DDBJ whole genome shotgun (WGS) entry which is preliminary data.</text>
</comment>
<organism evidence="1 2">
    <name type="scientific">Methylorubrum rhodesianum</name>
    <dbReference type="NCBI Taxonomy" id="29427"/>
    <lineage>
        <taxon>Bacteria</taxon>
        <taxon>Pseudomonadati</taxon>
        <taxon>Pseudomonadota</taxon>
        <taxon>Alphaproteobacteria</taxon>
        <taxon>Hyphomicrobiales</taxon>
        <taxon>Methylobacteriaceae</taxon>
        <taxon>Methylorubrum</taxon>
    </lineage>
</organism>
<proteinExistence type="predicted"/>
<evidence type="ECO:0000313" key="1">
    <source>
        <dbReference type="EMBL" id="MEN3231721.1"/>
    </source>
</evidence>
<name>A0ABU9ZK17_9HYPH</name>
<evidence type="ECO:0000313" key="2">
    <source>
        <dbReference type="Proteomes" id="UP001404845"/>
    </source>
</evidence>
<reference evidence="1 2" key="1">
    <citation type="journal article" date="2023" name="PLoS ONE">
        <title>Complete genome assembly of Hawai'i environmental nontuberculous mycobacteria reveals unexpected co-isolation with methylobacteria.</title>
        <authorList>
            <person name="Hendrix J."/>
            <person name="Epperson L.E."/>
            <person name="Tong E.I."/>
            <person name="Chan Y.L."/>
            <person name="Hasan N.A."/>
            <person name="Dawrs S.N."/>
            <person name="Norton G.J."/>
            <person name="Virdi R."/>
            <person name="Crooks J.L."/>
            <person name="Chan E.D."/>
            <person name="Honda J.R."/>
            <person name="Strong M."/>
        </authorList>
    </citation>
    <scope>NUCLEOTIDE SEQUENCE [LARGE SCALE GENOMIC DNA]</scope>
    <source>
        <strain evidence="1 2">NJH_HI01</strain>
    </source>
</reference>
<gene>
    <name evidence="1" type="ORF">PUR21_29515</name>
</gene>
<dbReference type="EMBL" id="JAQYXL010000001">
    <property type="protein sequence ID" value="MEN3231721.1"/>
    <property type="molecule type" value="Genomic_DNA"/>
</dbReference>
<dbReference type="Proteomes" id="UP001404845">
    <property type="component" value="Unassembled WGS sequence"/>
</dbReference>
<dbReference type="RefSeq" id="WP_200671439.1">
    <property type="nucleotide sequence ID" value="NZ_JACWCW010000070.1"/>
</dbReference>
<sequence length="109" mass="11916">MPAFLDVQGFQRGAARDPTGMARRSIRPKTQAQVVIPSFTSAASNGKWRPKSDFVLFRSGLTPRQAIERRWPRPSSCCEHGISDDFIALSCGDPAGRDDPTSPLVATIE</sequence>
<accession>A0ABU9ZK17</accession>
<protein>
    <submittedName>
        <fullName evidence="1">Uncharacterized protein</fullName>
    </submittedName>
</protein>
<keyword evidence="2" id="KW-1185">Reference proteome</keyword>